<dbReference type="AlphaFoldDB" id="C4FHC6"/>
<accession>C4FHC6</accession>
<evidence type="ECO:0000313" key="2">
    <source>
        <dbReference type="EMBL" id="EEP20439.1"/>
    </source>
</evidence>
<keyword evidence="3" id="KW-1185">Reference proteome</keyword>
<sequence length="79" mass="8540">MPSDGSSGSSAMIPPLEPSLRMIPWYPAIGPESENARGRKPRQPVRNTSGPFPGARAADRNPSGHESLHMPPCIRHVSR</sequence>
<reference evidence="2" key="1">
    <citation type="submission" date="2009-04" db="EMBL/GenBank/DDBJ databases">
        <authorList>
            <person name="Weinstock G."/>
            <person name="Sodergren E."/>
            <person name="Clifton S."/>
            <person name="Fulton L."/>
            <person name="Fulton B."/>
            <person name="Courtney L."/>
            <person name="Fronick C."/>
            <person name="Harrison M."/>
            <person name="Strong C."/>
            <person name="Farmer C."/>
            <person name="Delahaunty K."/>
            <person name="Markovic C."/>
            <person name="Hall O."/>
            <person name="Minx P."/>
            <person name="Tomlinson C."/>
            <person name="Mitreva M."/>
            <person name="Nelson J."/>
            <person name="Hou S."/>
            <person name="Wollam A."/>
            <person name="Pepin K.H."/>
            <person name="Johnson M."/>
            <person name="Bhonagiri V."/>
            <person name="Nash W.E."/>
            <person name="Warren W."/>
            <person name="Chinwalla A."/>
            <person name="Mardis E.R."/>
            <person name="Wilson R.K."/>
        </authorList>
    </citation>
    <scope>NUCLEOTIDE SEQUENCE [LARGE SCALE GENOMIC DNA]</scope>
    <source>
        <strain evidence="2">DSM 20098</strain>
    </source>
</reference>
<proteinExistence type="predicted"/>
<dbReference type="EMBL" id="ABYS02000013">
    <property type="protein sequence ID" value="EEP20439.1"/>
    <property type="molecule type" value="Genomic_DNA"/>
</dbReference>
<dbReference type="Proteomes" id="UP000006408">
    <property type="component" value="Unassembled WGS sequence"/>
</dbReference>
<organism evidence="2 3">
    <name type="scientific">Bifidobacterium angulatum DSM 20098 = JCM 7096</name>
    <dbReference type="NCBI Taxonomy" id="518635"/>
    <lineage>
        <taxon>Bacteria</taxon>
        <taxon>Bacillati</taxon>
        <taxon>Actinomycetota</taxon>
        <taxon>Actinomycetes</taxon>
        <taxon>Bifidobacteriales</taxon>
        <taxon>Bifidobacteriaceae</taxon>
        <taxon>Bifidobacterium</taxon>
    </lineage>
</organism>
<evidence type="ECO:0000256" key="1">
    <source>
        <dbReference type="SAM" id="MobiDB-lite"/>
    </source>
</evidence>
<dbReference type="HOGENOM" id="CLU_2598963_0_0_11"/>
<protein>
    <submittedName>
        <fullName evidence="2">Uncharacterized protein</fullName>
    </submittedName>
</protein>
<gene>
    <name evidence="2" type="ORF">BIFANG_03762</name>
</gene>
<comment type="caution">
    <text evidence="2">The sequence shown here is derived from an EMBL/GenBank/DDBJ whole genome shotgun (WGS) entry which is preliminary data.</text>
</comment>
<evidence type="ECO:0000313" key="3">
    <source>
        <dbReference type="Proteomes" id="UP000006408"/>
    </source>
</evidence>
<name>C4FHC6_9BIFI</name>
<feature type="compositionally biased region" description="Basic and acidic residues" evidence="1">
    <location>
        <begin position="57"/>
        <end position="68"/>
    </location>
</feature>
<feature type="region of interest" description="Disordered" evidence="1">
    <location>
        <begin position="30"/>
        <end position="79"/>
    </location>
</feature>